<evidence type="ECO:0000313" key="2">
    <source>
        <dbReference type="Proteomes" id="UP001054945"/>
    </source>
</evidence>
<keyword evidence="2" id="KW-1185">Reference proteome</keyword>
<protein>
    <submittedName>
        <fullName evidence="1">Uncharacterized protein</fullName>
    </submittedName>
</protein>
<organism evidence="1 2">
    <name type="scientific">Caerostris extrusa</name>
    <name type="common">Bark spider</name>
    <name type="synonym">Caerostris bankana</name>
    <dbReference type="NCBI Taxonomy" id="172846"/>
    <lineage>
        <taxon>Eukaryota</taxon>
        <taxon>Metazoa</taxon>
        <taxon>Ecdysozoa</taxon>
        <taxon>Arthropoda</taxon>
        <taxon>Chelicerata</taxon>
        <taxon>Arachnida</taxon>
        <taxon>Araneae</taxon>
        <taxon>Araneomorphae</taxon>
        <taxon>Entelegynae</taxon>
        <taxon>Araneoidea</taxon>
        <taxon>Araneidae</taxon>
        <taxon>Caerostris</taxon>
    </lineage>
</organism>
<name>A0AAV4R2X7_CAEEX</name>
<dbReference type="EMBL" id="BPLR01007084">
    <property type="protein sequence ID" value="GIY14433.1"/>
    <property type="molecule type" value="Genomic_DNA"/>
</dbReference>
<proteinExistence type="predicted"/>
<sequence>MPPLASRREDVEKKEGSIPSDDTLWFLGGKKGVSKLSNATLWILGEKWPSNAKLWLQEIGFNTFRCHFWESRRTIQNSKLPLFRF</sequence>
<gene>
    <name evidence="1" type="ORF">CEXT_775581</name>
</gene>
<reference evidence="1 2" key="1">
    <citation type="submission" date="2021-06" db="EMBL/GenBank/DDBJ databases">
        <title>Caerostris extrusa draft genome.</title>
        <authorList>
            <person name="Kono N."/>
            <person name="Arakawa K."/>
        </authorList>
    </citation>
    <scope>NUCLEOTIDE SEQUENCE [LARGE SCALE GENOMIC DNA]</scope>
</reference>
<evidence type="ECO:0000313" key="1">
    <source>
        <dbReference type="EMBL" id="GIY14433.1"/>
    </source>
</evidence>
<comment type="caution">
    <text evidence="1">The sequence shown here is derived from an EMBL/GenBank/DDBJ whole genome shotgun (WGS) entry which is preliminary data.</text>
</comment>
<accession>A0AAV4R2X7</accession>
<dbReference type="Proteomes" id="UP001054945">
    <property type="component" value="Unassembled WGS sequence"/>
</dbReference>
<dbReference type="AlphaFoldDB" id="A0AAV4R2X7"/>